<dbReference type="InterPro" id="IPR039008">
    <property type="entry name" value="IF_rod_dom"/>
</dbReference>
<dbReference type="InterPro" id="IPR018039">
    <property type="entry name" value="IF_conserved"/>
</dbReference>
<dbReference type="InParanoid" id="A0A1S2ZER7"/>
<dbReference type="Proteomes" id="UP001652624">
    <property type="component" value="Chromosome 7"/>
</dbReference>
<dbReference type="FunFam" id="1.20.5.1160:FF:000001">
    <property type="entry name" value="Keratin type II"/>
    <property type="match status" value="1"/>
</dbReference>
<gene>
    <name evidence="9" type="primary">KRT78</name>
</gene>
<evidence type="ECO:0000256" key="6">
    <source>
        <dbReference type="SAM" id="MobiDB-lite"/>
    </source>
</evidence>
<dbReference type="PANTHER" id="PTHR45616">
    <property type="entry name" value="GATA-TYPE DOMAIN-CONTAINING PROTEIN"/>
    <property type="match status" value="1"/>
</dbReference>
<proteinExistence type="inferred from homology"/>
<dbReference type="PROSITE" id="PS00226">
    <property type="entry name" value="IF_ROD_1"/>
    <property type="match status" value="1"/>
</dbReference>
<feature type="coiled-coil region" evidence="5">
    <location>
        <begin position="316"/>
        <end position="396"/>
    </location>
</feature>
<keyword evidence="8" id="KW-1185">Reference proteome</keyword>
<keyword evidence="2 4" id="KW-0403">Intermediate filament</keyword>
<protein>
    <submittedName>
        <fullName evidence="9">Keratin, type II cytoskeletal 78</fullName>
    </submittedName>
</protein>
<dbReference type="GO" id="GO:0045095">
    <property type="term" value="C:keratin filament"/>
    <property type="evidence" value="ECO:0007669"/>
    <property type="project" value="InterPro"/>
</dbReference>
<keyword evidence="1" id="KW-0416">Keratin</keyword>
<sequence length="534" mass="57791">MSASPLRAQRGFSALSACSTHPRGNSWGGFSSRSFTSSRGCRAATRGRTLGAGGRQGLQSGGAHGGSGPSLCPAGGIQEVTINQSLLTPLKIEIDPQFQAVRTQETSEIRTLNNQFASFIDKVRFLEQQNKFLETKWALIQQQGQSHGPRNLESYFESYLAQLRRRLEELQRDRGALDAELKSCQDQEEEYKAKFEQEAQRRTTVENDFVVLKKDTDEVFLRKMELEDQLESLRVHTCFLRRLYEEELGQLRTQAGDMSVVLSMDNNRCLDFSDLIADIRARYEEVTQTSKAEAETLFKTKYQELQESAQLQGDNIKASKIQITQLQQAIQRLQSQMENLKKQNASLQASVTDAEQRGELALKDARAKLEELEAALKAAKQDMAQLLRDYQELMCTKLALDVEIATYRRLLEGEESRMSGACTSQVTISVSGGSAGVSGGAVGGPGGPGGTCGLGGGRGHFGPSCFSIVTGCSSVVTGGSSAFMGSGQGSGKGSLLGSCSVSGSGLGSGSSSSSVCHTILKKTVESSLKTSVTY</sequence>
<dbReference type="PANTHER" id="PTHR45616:SF18">
    <property type="entry name" value="KERATIN, TYPE II CYTOSKELETAL 78"/>
    <property type="match status" value="1"/>
</dbReference>
<dbReference type="InterPro" id="IPR032444">
    <property type="entry name" value="Keratin_2_head"/>
</dbReference>
<dbReference type="InterPro" id="IPR003054">
    <property type="entry name" value="Keratin_II"/>
</dbReference>
<dbReference type="GO" id="GO:0045109">
    <property type="term" value="P:intermediate filament organization"/>
    <property type="evidence" value="ECO:0007669"/>
    <property type="project" value="TreeGrafter"/>
</dbReference>
<accession>A0A1S2ZER7</accession>
<dbReference type="Pfam" id="PF00038">
    <property type="entry name" value="Filament"/>
    <property type="match status" value="1"/>
</dbReference>
<comment type="similarity">
    <text evidence="4">Belongs to the intermediate filament family.</text>
</comment>
<dbReference type="OrthoDB" id="9450571at2759"/>
<feature type="coiled-coil region" evidence="5">
    <location>
        <begin position="160"/>
        <end position="201"/>
    </location>
</feature>
<evidence type="ECO:0000256" key="5">
    <source>
        <dbReference type="SAM" id="Coils"/>
    </source>
</evidence>
<dbReference type="PRINTS" id="PR01276">
    <property type="entry name" value="TYPE2KERATIN"/>
</dbReference>
<dbReference type="STRING" id="9365.ENSEEUP00000005536"/>
<dbReference type="SUPFAM" id="SSF64593">
    <property type="entry name" value="Intermediate filament protein, coiled coil region"/>
    <property type="match status" value="2"/>
</dbReference>
<dbReference type="CTD" id="196374"/>
<dbReference type="Gene3D" id="1.20.5.170">
    <property type="match status" value="1"/>
</dbReference>
<dbReference type="GO" id="GO:0005615">
    <property type="term" value="C:extracellular space"/>
    <property type="evidence" value="ECO:0007669"/>
    <property type="project" value="TreeGrafter"/>
</dbReference>
<reference evidence="9" key="1">
    <citation type="submission" date="2025-08" db="UniProtKB">
        <authorList>
            <consortium name="RefSeq"/>
        </authorList>
    </citation>
    <scope>IDENTIFICATION</scope>
</reference>
<evidence type="ECO:0000256" key="2">
    <source>
        <dbReference type="ARBA" id="ARBA00022754"/>
    </source>
</evidence>
<dbReference type="Pfam" id="PF16208">
    <property type="entry name" value="Keratin_2_head"/>
    <property type="match status" value="1"/>
</dbReference>
<dbReference type="SMART" id="SM01391">
    <property type="entry name" value="Filament"/>
    <property type="match status" value="1"/>
</dbReference>
<dbReference type="AlphaFoldDB" id="A0A1S2ZER7"/>
<evidence type="ECO:0000256" key="3">
    <source>
        <dbReference type="ARBA" id="ARBA00023054"/>
    </source>
</evidence>
<keyword evidence="3 5" id="KW-0175">Coiled coil</keyword>
<evidence type="ECO:0000313" key="9">
    <source>
        <dbReference type="RefSeq" id="XP_007518267.1"/>
    </source>
</evidence>
<dbReference type="Gene3D" id="1.20.5.500">
    <property type="entry name" value="Single helix bin"/>
    <property type="match status" value="1"/>
</dbReference>
<dbReference type="FunCoup" id="A0A1S2ZER7">
    <property type="interactions" value="15"/>
</dbReference>
<dbReference type="RefSeq" id="XP_007518267.1">
    <property type="nucleotide sequence ID" value="XM_007518205.2"/>
</dbReference>
<feature type="compositionally biased region" description="Gly residues" evidence="6">
    <location>
        <begin position="50"/>
        <end position="68"/>
    </location>
</feature>
<dbReference type="eggNOG" id="ENOG502SPJX">
    <property type="taxonomic scope" value="Eukaryota"/>
</dbReference>
<evidence type="ECO:0000259" key="7">
    <source>
        <dbReference type="PROSITE" id="PS51842"/>
    </source>
</evidence>
<feature type="region of interest" description="Disordered" evidence="6">
    <location>
        <begin position="47"/>
        <end position="70"/>
    </location>
</feature>
<dbReference type="FunFam" id="1.20.5.170:FF:000004">
    <property type="entry name" value="Keratin, type II cytoskeletal 5"/>
    <property type="match status" value="1"/>
</dbReference>
<organism evidence="8 9">
    <name type="scientific">Erinaceus europaeus</name>
    <name type="common">Western European hedgehog</name>
    <dbReference type="NCBI Taxonomy" id="9365"/>
    <lineage>
        <taxon>Eukaryota</taxon>
        <taxon>Metazoa</taxon>
        <taxon>Chordata</taxon>
        <taxon>Craniata</taxon>
        <taxon>Vertebrata</taxon>
        <taxon>Euteleostomi</taxon>
        <taxon>Mammalia</taxon>
        <taxon>Eutheria</taxon>
        <taxon>Laurasiatheria</taxon>
        <taxon>Eulipotyphla</taxon>
        <taxon>Erinaceidae</taxon>
        <taxon>Erinaceinae</taxon>
        <taxon>Erinaceus</taxon>
    </lineage>
</organism>
<evidence type="ECO:0000256" key="1">
    <source>
        <dbReference type="ARBA" id="ARBA00022744"/>
    </source>
</evidence>
<dbReference type="GO" id="GO:0030280">
    <property type="term" value="F:structural constituent of skin epidermis"/>
    <property type="evidence" value="ECO:0007669"/>
    <property type="project" value="TreeGrafter"/>
</dbReference>
<feature type="domain" description="IF rod" evidence="7">
    <location>
        <begin position="105"/>
        <end position="418"/>
    </location>
</feature>
<name>A0A1S2ZER7_ERIEU</name>
<dbReference type="PROSITE" id="PS51842">
    <property type="entry name" value="IF_ROD_2"/>
    <property type="match status" value="1"/>
</dbReference>
<evidence type="ECO:0000313" key="8">
    <source>
        <dbReference type="Proteomes" id="UP001652624"/>
    </source>
</evidence>
<dbReference type="GeneID" id="103109171"/>
<evidence type="ECO:0000256" key="4">
    <source>
        <dbReference type="RuleBase" id="RU000685"/>
    </source>
</evidence>
<dbReference type="GO" id="GO:0031424">
    <property type="term" value="P:keratinization"/>
    <property type="evidence" value="ECO:0007669"/>
    <property type="project" value="TreeGrafter"/>
</dbReference>
<dbReference type="Gene3D" id="1.20.5.1160">
    <property type="entry name" value="Vasodilator-stimulated phosphoprotein"/>
    <property type="match status" value="1"/>
</dbReference>